<evidence type="ECO:0000256" key="5">
    <source>
        <dbReference type="ARBA" id="ARBA00023002"/>
    </source>
</evidence>
<comment type="caution">
    <text evidence="11">The sequence shown here is derived from an EMBL/GenBank/DDBJ whole genome shotgun (WGS) entry which is preliminary data.</text>
</comment>
<evidence type="ECO:0000313" key="12">
    <source>
        <dbReference type="Proteomes" id="UP000014480"/>
    </source>
</evidence>
<dbReference type="InterPro" id="IPR002401">
    <property type="entry name" value="Cyt_P450_E_grp-I"/>
</dbReference>
<accession>A0A484FJJ5</accession>
<evidence type="ECO:0000256" key="10">
    <source>
        <dbReference type="SAM" id="SignalP"/>
    </source>
</evidence>
<feature type="binding site" description="axial binding residue" evidence="8">
    <location>
        <position position="441"/>
    </location>
    <ligand>
        <name>heme</name>
        <dbReference type="ChEBI" id="CHEBI:30413"/>
    </ligand>
    <ligandPart>
        <name>Fe</name>
        <dbReference type="ChEBI" id="CHEBI:18248"/>
    </ligandPart>
</feature>
<dbReference type="PROSITE" id="PS00086">
    <property type="entry name" value="CYTOCHROME_P450"/>
    <property type="match status" value="1"/>
</dbReference>
<evidence type="ECO:0000256" key="7">
    <source>
        <dbReference type="ARBA" id="ARBA00023033"/>
    </source>
</evidence>
<dbReference type="InterPro" id="IPR036396">
    <property type="entry name" value="Cyt_P450_sf"/>
</dbReference>
<evidence type="ECO:0000313" key="11">
    <source>
        <dbReference type="EMBL" id="TDZ17906.1"/>
    </source>
</evidence>
<dbReference type="GO" id="GO:0020037">
    <property type="term" value="F:heme binding"/>
    <property type="evidence" value="ECO:0007669"/>
    <property type="project" value="InterPro"/>
</dbReference>
<protein>
    <submittedName>
        <fullName evidence="11">Multifunctional cytochrome P450 monooxygenase</fullName>
    </submittedName>
</protein>
<dbReference type="GO" id="GO:0004497">
    <property type="term" value="F:monooxygenase activity"/>
    <property type="evidence" value="ECO:0007669"/>
    <property type="project" value="UniProtKB-KW"/>
</dbReference>
<name>A0A484FJJ5_COLOR</name>
<dbReference type="SUPFAM" id="SSF48264">
    <property type="entry name" value="Cytochrome P450"/>
    <property type="match status" value="1"/>
</dbReference>
<gene>
    <name evidence="11" type="ORF">Cob_v009246</name>
</gene>
<dbReference type="OrthoDB" id="2789670at2759"/>
<keyword evidence="6 8" id="KW-0408">Iron</keyword>
<dbReference type="STRING" id="1213857.A0A484FJJ5"/>
<keyword evidence="7 9" id="KW-0503">Monooxygenase</keyword>
<evidence type="ECO:0000256" key="1">
    <source>
        <dbReference type="ARBA" id="ARBA00001971"/>
    </source>
</evidence>
<evidence type="ECO:0000256" key="6">
    <source>
        <dbReference type="ARBA" id="ARBA00023004"/>
    </source>
</evidence>
<feature type="signal peptide" evidence="10">
    <location>
        <begin position="1"/>
        <end position="24"/>
    </location>
</feature>
<dbReference type="Gene3D" id="1.10.630.10">
    <property type="entry name" value="Cytochrome P450"/>
    <property type="match status" value="1"/>
</dbReference>
<keyword evidence="5 9" id="KW-0560">Oxidoreductase</keyword>
<keyword evidence="12" id="KW-1185">Reference proteome</keyword>
<dbReference type="GO" id="GO:0016705">
    <property type="term" value="F:oxidoreductase activity, acting on paired donors, with incorporation or reduction of molecular oxygen"/>
    <property type="evidence" value="ECO:0007669"/>
    <property type="project" value="InterPro"/>
</dbReference>
<dbReference type="Proteomes" id="UP000014480">
    <property type="component" value="Unassembled WGS sequence"/>
</dbReference>
<comment type="similarity">
    <text evidence="2 9">Belongs to the cytochrome P450 family.</text>
</comment>
<keyword evidence="4 8" id="KW-0479">Metal-binding</keyword>
<proteinExistence type="inferred from homology"/>
<comment type="cofactor">
    <cofactor evidence="1 8">
        <name>heme</name>
        <dbReference type="ChEBI" id="CHEBI:30413"/>
    </cofactor>
</comment>
<evidence type="ECO:0000256" key="2">
    <source>
        <dbReference type="ARBA" id="ARBA00010617"/>
    </source>
</evidence>
<evidence type="ECO:0000256" key="8">
    <source>
        <dbReference type="PIRSR" id="PIRSR602401-1"/>
    </source>
</evidence>
<dbReference type="InterPro" id="IPR050364">
    <property type="entry name" value="Cytochrome_P450_fung"/>
</dbReference>
<reference evidence="12" key="2">
    <citation type="journal article" date="2019" name="Mol. Plant Microbe Interact.">
        <title>Genome sequence resources for four phytopathogenic fungi from the Colletotrichum orbiculare species complex.</title>
        <authorList>
            <person name="Gan P."/>
            <person name="Tsushima A."/>
            <person name="Narusaka M."/>
            <person name="Narusaka Y."/>
            <person name="Takano Y."/>
            <person name="Kubo Y."/>
            <person name="Shirasu K."/>
        </authorList>
    </citation>
    <scope>GENOME REANNOTATION</scope>
    <source>
        <strain evidence="12">104-T / ATCC 96160 / CBS 514.97 / LARS 414 / MAFF 240422</strain>
    </source>
</reference>
<evidence type="ECO:0000256" key="4">
    <source>
        <dbReference type="ARBA" id="ARBA00022723"/>
    </source>
</evidence>
<keyword evidence="3 8" id="KW-0349">Heme</keyword>
<reference evidence="12" key="1">
    <citation type="journal article" date="2013" name="New Phytol.">
        <title>Comparative genomic and transcriptomic analyses reveal the hemibiotrophic stage shift of Colletotrichum fungi.</title>
        <authorList>
            <person name="Gan P."/>
            <person name="Ikeda K."/>
            <person name="Irieda H."/>
            <person name="Narusaka M."/>
            <person name="O'Connell R.J."/>
            <person name="Narusaka Y."/>
            <person name="Takano Y."/>
            <person name="Kubo Y."/>
            <person name="Shirasu K."/>
        </authorList>
    </citation>
    <scope>NUCLEOTIDE SEQUENCE [LARGE SCALE GENOMIC DNA]</scope>
    <source>
        <strain evidence="12">104-T / ATCC 96160 / CBS 514.97 / LARS 414 / MAFF 240422</strain>
    </source>
</reference>
<evidence type="ECO:0000256" key="3">
    <source>
        <dbReference type="ARBA" id="ARBA00022617"/>
    </source>
</evidence>
<dbReference type="EMBL" id="AMCV02000026">
    <property type="protein sequence ID" value="TDZ17906.1"/>
    <property type="molecule type" value="Genomic_DNA"/>
</dbReference>
<sequence length="534" mass="60240">MAMASWTLWGVLAVLSLVVYRLSSRKSRNLPPGPKPLPLLGNIKDFPPDGTPEHLHWLKHKDLYGPISSVTVMGMTLVIVHDKELAHELLDQQAGKTSGRPSMVMANKLCGYESIVLCQGYNPMFRRYRRFLHQELGTVASAGQFRGVQEKEVNRQLVRALKEPGRWLSHYKTTAAATVLQMAYGYTIEPHKPDALVELIEKMMTEFSLAASPMSWAVDIVPALQYLPETFPGASFQRTAKKWRKSIQASAYIPYEFVRRQMAAFANRPSYVSRLVQQLGEGDAGELNREDETAVVWTATSLYGAAADTAVITLTAFTLAMAQFPEVQRRAQEEIDRVVGADRLPTFGDRENLPYVDALVKEATRWWPIVPFGFPHTATEDFRFRGYDIPKDAIVMPAVYWFLQDPAVYADPEKFDPGRFLPPRNEPDPGTEVFGFGRRVCPGRFFADNSLYLNMAQTLATFNLGKAVDGDGREIAINVTAKPGVLSYPTEFEFKATPRSRRHEELIGELERKHPFEQSDAALLQDPDEFEIRY</sequence>
<dbReference type="AlphaFoldDB" id="A0A484FJJ5"/>
<dbReference type="Pfam" id="PF00067">
    <property type="entry name" value="p450"/>
    <property type="match status" value="1"/>
</dbReference>
<dbReference type="PRINTS" id="PR00463">
    <property type="entry name" value="EP450I"/>
</dbReference>
<dbReference type="InterPro" id="IPR017972">
    <property type="entry name" value="Cyt_P450_CS"/>
</dbReference>
<dbReference type="CDD" id="cd11065">
    <property type="entry name" value="CYP64-like"/>
    <property type="match status" value="1"/>
</dbReference>
<dbReference type="InterPro" id="IPR001128">
    <property type="entry name" value="Cyt_P450"/>
</dbReference>
<keyword evidence="10" id="KW-0732">Signal</keyword>
<dbReference type="GO" id="GO:0005506">
    <property type="term" value="F:iron ion binding"/>
    <property type="evidence" value="ECO:0007669"/>
    <property type="project" value="InterPro"/>
</dbReference>
<organism evidence="11 12">
    <name type="scientific">Colletotrichum orbiculare (strain 104-T / ATCC 96160 / CBS 514.97 / LARS 414 / MAFF 240422)</name>
    <name type="common">Cucumber anthracnose fungus</name>
    <name type="synonym">Colletotrichum lagenarium</name>
    <dbReference type="NCBI Taxonomy" id="1213857"/>
    <lineage>
        <taxon>Eukaryota</taxon>
        <taxon>Fungi</taxon>
        <taxon>Dikarya</taxon>
        <taxon>Ascomycota</taxon>
        <taxon>Pezizomycotina</taxon>
        <taxon>Sordariomycetes</taxon>
        <taxon>Hypocreomycetidae</taxon>
        <taxon>Glomerellales</taxon>
        <taxon>Glomerellaceae</taxon>
        <taxon>Colletotrichum</taxon>
        <taxon>Colletotrichum orbiculare species complex</taxon>
    </lineage>
</organism>
<feature type="chain" id="PRO_5019767665" evidence="10">
    <location>
        <begin position="25"/>
        <end position="534"/>
    </location>
</feature>
<dbReference type="PANTHER" id="PTHR46300">
    <property type="entry name" value="P450, PUTATIVE (EUROFUNG)-RELATED-RELATED"/>
    <property type="match status" value="1"/>
</dbReference>
<dbReference type="PANTHER" id="PTHR46300:SF7">
    <property type="entry name" value="P450, PUTATIVE (EUROFUNG)-RELATED"/>
    <property type="match status" value="1"/>
</dbReference>
<evidence type="ECO:0000256" key="9">
    <source>
        <dbReference type="RuleBase" id="RU000461"/>
    </source>
</evidence>